<dbReference type="CDD" id="cd02947">
    <property type="entry name" value="TRX_family"/>
    <property type="match status" value="1"/>
</dbReference>
<keyword evidence="4 9" id="KW-1015">Disulfide bond</keyword>
<dbReference type="PIRSF" id="PIRSF000077">
    <property type="entry name" value="Thioredoxin"/>
    <property type="match status" value="1"/>
</dbReference>
<evidence type="ECO:0000259" key="10">
    <source>
        <dbReference type="PROSITE" id="PS51352"/>
    </source>
</evidence>
<evidence type="ECO:0000313" key="11">
    <source>
        <dbReference type="EMBL" id="TWT38429.1"/>
    </source>
</evidence>
<dbReference type="PROSITE" id="PS00194">
    <property type="entry name" value="THIOREDOXIN_1"/>
    <property type="match status" value="1"/>
</dbReference>
<feature type="site" description="Deprotonates C-terminal active site Cys" evidence="8">
    <location>
        <position position="24"/>
    </location>
</feature>
<feature type="active site" description="Nucleophile" evidence="8">
    <location>
        <position position="30"/>
    </location>
</feature>
<evidence type="ECO:0000256" key="1">
    <source>
        <dbReference type="ARBA" id="ARBA00008987"/>
    </source>
</evidence>
<dbReference type="PANTHER" id="PTHR45663:SF11">
    <property type="entry name" value="GEO12009P1"/>
    <property type="match status" value="1"/>
</dbReference>
<keyword evidence="2" id="KW-0813">Transport</keyword>
<evidence type="ECO:0000256" key="3">
    <source>
        <dbReference type="ARBA" id="ARBA00022982"/>
    </source>
</evidence>
<dbReference type="RefSeq" id="WP_146428686.1">
    <property type="nucleotide sequence ID" value="NZ_SJPF01000001.1"/>
</dbReference>
<keyword evidence="12" id="KW-1185">Reference proteome</keyword>
<dbReference type="GO" id="GO:0005829">
    <property type="term" value="C:cytosol"/>
    <property type="evidence" value="ECO:0007669"/>
    <property type="project" value="TreeGrafter"/>
</dbReference>
<evidence type="ECO:0000256" key="2">
    <source>
        <dbReference type="ARBA" id="ARBA00022448"/>
    </source>
</evidence>
<keyword evidence="3" id="KW-0249">Electron transport</keyword>
<dbReference type="InterPro" id="IPR017937">
    <property type="entry name" value="Thioredoxin_CS"/>
</dbReference>
<sequence>MAIEFNEANFETEVLQSTDPVLVDFWAPWCGPCRQLAPVIDQLSKEYESGAKVGKVNTDESPNLARKYGIQSIPTVMVFKDGKVVSQLMGVQPKAKLQEAIDSAKA</sequence>
<comment type="similarity">
    <text evidence="1 7">Belongs to the thioredoxin family.</text>
</comment>
<evidence type="ECO:0000256" key="4">
    <source>
        <dbReference type="ARBA" id="ARBA00023157"/>
    </source>
</evidence>
<dbReference type="EMBL" id="SJPF01000001">
    <property type="protein sequence ID" value="TWT38429.1"/>
    <property type="molecule type" value="Genomic_DNA"/>
</dbReference>
<proteinExistence type="inferred from homology"/>
<comment type="caution">
    <text evidence="11">The sequence shown here is derived from an EMBL/GenBank/DDBJ whole genome shotgun (WGS) entry which is preliminary data.</text>
</comment>
<protein>
    <recommendedName>
        <fullName evidence="6 7">Thioredoxin</fullName>
    </recommendedName>
</protein>
<evidence type="ECO:0000256" key="7">
    <source>
        <dbReference type="PIRNR" id="PIRNR000077"/>
    </source>
</evidence>
<dbReference type="FunFam" id="3.40.30.10:FF:000001">
    <property type="entry name" value="Thioredoxin"/>
    <property type="match status" value="1"/>
</dbReference>
<gene>
    <name evidence="11" type="primary">trxA_1</name>
    <name evidence="11" type="ORF">Enr8_01210</name>
</gene>
<dbReference type="InterPro" id="IPR013766">
    <property type="entry name" value="Thioredoxin_domain"/>
</dbReference>
<feature type="disulfide bond" description="Redox-active" evidence="9">
    <location>
        <begin position="30"/>
        <end position="33"/>
    </location>
</feature>
<dbReference type="GO" id="GO:0015035">
    <property type="term" value="F:protein-disulfide reductase activity"/>
    <property type="evidence" value="ECO:0007669"/>
    <property type="project" value="UniProtKB-UniRule"/>
</dbReference>
<accession>A0A5C5VKL7</accession>
<dbReference type="Proteomes" id="UP000318878">
    <property type="component" value="Unassembled WGS sequence"/>
</dbReference>
<keyword evidence="5 9" id="KW-0676">Redox-active center</keyword>
<name>A0A5C5VKL7_9BACT</name>
<evidence type="ECO:0000256" key="8">
    <source>
        <dbReference type="PIRSR" id="PIRSR000077-1"/>
    </source>
</evidence>
<organism evidence="11 12">
    <name type="scientific">Blastopirellula retiformator</name>
    <dbReference type="NCBI Taxonomy" id="2527970"/>
    <lineage>
        <taxon>Bacteria</taxon>
        <taxon>Pseudomonadati</taxon>
        <taxon>Planctomycetota</taxon>
        <taxon>Planctomycetia</taxon>
        <taxon>Pirellulales</taxon>
        <taxon>Pirellulaceae</taxon>
        <taxon>Blastopirellula</taxon>
    </lineage>
</organism>
<dbReference type="InterPro" id="IPR005746">
    <property type="entry name" value="Thioredoxin"/>
</dbReference>
<feature type="site" description="Contributes to redox potential value" evidence="8">
    <location>
        <position position="32"/>
    </location>
</feature>
<reference evidence="11 12" key="1">
    <citation type="submission" date="2019-02" db="EMBL/GenBank/DDBJ databases">
        <title>Deep-cultivation of Planctomycetes and their phenomic and genomic characterization uncovers novel biology.</title>
        <authorList>
            <person name="Wiegand S."/>
            <person name="Jogler M."/>
            <person name="Boedeker C."/>
            <person name="Pinto D."/>
            <person name="Vollmers J."/>
            <person name="Rivas-Marin E."/>
            <person name="Kohn T."/>
            <person name="Peeters S.H."/>
            <person name="Heuer A."/>
            <person name="Rast P."/>
            <person name="Oberbeckmann S."/>
            <person name="Bunk B."/>
            <person name="Jeske O."/>
            <person name="Meyerdierks A."/>
            <person name="Storesund J.E."/>
            <person name="Kallscheuer N."/>
            <person name="Luecker S."/>
            <person name="Lage O.M."/>
            <person name="Pohl T."/>
            <person name="Merkel B.J."/>
            <person name="Hornburger P."/>
            <person name="Mueller R.-W."/>
            <person name="Bruemmer F."/>
            <person name="Labrenz M."/>
            <person name="Spormann A.M."/>
            <person name="Op Den Camp H."/>
            <person name="Overmann J."/>
            <person name="Amann R."/>
            <person name="Jetten M.S.M."/>
            <person name="Mascher T."/>
            <person name="Medema M.H."/>
            <person name="Devos D.P."/>
            <person name="Kaster A.-K."/>
            <person name="Ovreas L."/>
            <person name="Rohde M."/>
            <person name="Galperin M.Y."/>
            <person name="Jogler C."/>
        </authorList>
    </citation>
    <scope>NUCLEOTIDE SEQUENCE [LARGE SCALE GENOMIC DNA]</scope>
    <source>
        <strain evidence="11 12">Enr8</strain>
    </source>
</reference>
<dbReference type="PRINTS" id="PR00421">
    <property type="entry name" value="THIOREDOXIN"/>
</dbReference>
<dbReference type="NCBIfam" id="TIGR01068">
    <property type="entry name" value="thioredoxin"/>
    <property type="match status" value="1"/>
</dbReference>
<dbReference type="Pfam" id="PF00085">
    <property type="entry name" value="Thioredoxin"/>
    <property type="match status" value="1"/>
</dbReference>
<dbReference type="GO" id="GO:0045454">
    <property type="term" value="P:cell redox homeostasis"/>
    <property type="evidence" value="ECO:0007669"/>
    <property type="project" value="TreeGrafter"/>
</dbReference>
<evidence type="ECO:0000256" key="6">
    <source>
        <dbReference type="NCBIfam" id="TIGR01068"/>
    </source>
</evidence>
<feature type="domain" description="Thioredoxin" evidence="10">
    <location>
        <begin position="1"/>
        <end position="106"/>
    </location>
</feature>
<feature type="active site" description="Nucleophile" evidence="8">
    <location>
        <position position="33"/>
    </location>
</feature>
<dbReference type="PROSITE" id="PS51352">
    <property type="entry name" value="THIOREDOXIN_2"/>
    <property type="match status" value="1"/>
</dbReference>
<dbReference type="InterPro" id="IPR036249">
    <property type="entry name" value="Thioredoxin-like_sf"/>
</dbReference>
<dbReference type="OrthoDB" id="9790390at2"/>
<evidence type="ECO:0000256" key="5">
    <source>
        <dbReference type="ARBA" id="ARBA00023284"/>
    </source>
</evidence>
<dbReference type="SUPFAM" id="SSF52833">
    <property type="entry name" value="Thioredoxin-like"/>
    <property type="match status" value="1"/>
</dbReference>
<dbReference type="Gene3D" id="3.40.30.10">
    <property type="entry name" value="Glutaredoxin"/>
    <property type="match status" value="1"/>
</dbReference>
<feature type="site" description="Contributes to redox potential value" evidence="8">
    <location>
        <position position="31"/>
    </location>
</feature>
<dbReference type="PANTHER" id="PTHR45663">
    <property type="entry name" value="GEO12009P1"/>
    <property type="match status" value="1"/>
</dbReference>
<dbReference type="AlphaFoldDB" id="A0A5C5VKL7"/>
<evidence type="ECO:0000313" key="12">
    <source>
        <dbReference type="Proteomes" id="UP000318878"/>
    </source>
</evidence>
<evidence type="ECO:0000256" key="9">
    <source>
        <dbReference type="PIRSR" id="PIRSR000077-4"/>
    </source>
</evidence>